<protein>
    <submittedName>
        <fullName evidence="2">Choline kinase</fullName>
    </submittedName>
</protein>
<evidence type="ECO:0000313" key="2">
    <source>
        <dbReference type="EMBL" id="OAN11187.1"/>
    </source>
</evidence>
<comment type="caution">
    <text evidence="2">The sequence shown here is derived from an EMBL/GenBank/DDBJ whole genome shotgun (WGS) entry which is preliminary data.</text>
</comment>
<dbReference type="SMART" id="SM00587">
    <property type="entry name" value="CHK"/>
    <property type="match status" value="1"/>
</dbReference>
<dbReference type="SUPFAM" id="SSF56112">
    <property type="entry name" value="Protein kinase-like (PK-like)"/>
    <property type="match status" value="1"/>
</dbReference>
<evidence type="ECO:0000259" key="1">
    <source>
        <dbReference type="SMART" id="SM00587"/>
    </source>
</evidence>
<dbReference type="PANTHER" id="PTHR11012:SF30">
    <property type="entry name" value="PROTEIN KINASE-LIKE DOMAIN-CONTAINING"/>
    <property type="match status" value="1"/>
</dbReference>
<dbReference type="GO" id="GO:0016301">
    <property type="term" value="F:kinase activity"/>
    <property type="evidence" value="ECO:0007669"/>
    <property type="project" value="UniProtKB-KW"/>
</dbReference>
<proteinExistence type="predicted"/>
<dbReference type="InterPro" id="IPR004119">
    <property type="entry name" value="EcKL"/>
</dbReference>
<dbReference type="Gene3D" id="3.90.1200.10">
    <property type="match status" value="1"/>
</dbReference>
<dbReference type="OrthoDB" id="9769860at2"/>
<dbReference type="Proteomes" id="UP000078503">
    <property type="component" value="Unassembled WGS sequence"/>
</dbReference>
<keyword evidence="3" id="KW-1185">Reference proteome</keyword>
<dbReference type="InterPro" id="IPR015897">
    <property type="entry name" value="CHK_kinase-like"/>
</dbReference>
<dbReference type="InterPro" id="IPR011009">
    <property type="entry name" value="Kinase-like_dom_sf"/>
</dbReference>
<reference evidence="2 3" key="1">
    <citation type="submission" date="2016-03" db="EMBL/GenBank/DDBJ databases">
        <title>Photobacterium proteolyticum sp. nov. a protease producing bacterium isolated from ocean sediments of Laizhou Bay.</title>
        <authorList>
            <person name="Li Y."/>
        </authorList>
    </citation>
    <scope>NUCLEOTIDE SEQUENCE [LARGE SCALE GENOMIC DNA]</scope>
    <source>
        <strain evidence="2 3">R-40508</strain>
    </source>
</reference>
<dbReference type="EMBL" id="LVHF01000033">
    <property type="protein sequence ID" value="OAN11187.1"/>
    <property type="molecule type" value="Genomic_DNA"/>
</dbReference>
<dbReference type="PANTHER" id="PTHR11012">
    <property type="entry name" value="PROTEIN KINASE-LIKE DOMAIN-CONTAINING"/>
    <property type="match status" value="1"/>
</dbReference>
<feature type="domain" description="CHK kinase-like" evidence="1">
    <location>
        <begin position="119"/>
        <end position="278"/>
    </location>
</feature>
<organism evidence="2 3">
    <name type="scientific">Photobacterium jeanii</name>
    <dbReference type="NCBI Taxonomy" id="858640"/>
    <lineage>
        <taxon>Bacteria</taxon>
        <taxon>Pseudomonadati</taxon>
        <taxon>Pseudomonadota</taxon>
        <taxon>Gammaproteobacteria</taxon>
        <taxon>Vibrionales</taxon>
        <taxon>Vibrionaceae</taxon>
        <taxon>Photobacterium</taxon>
    </lineage>
</organism>
<dbReference type="AlphaFoldDB" id="A0A178K254"/>
<sequence>MSIPDSVLNSIARRCGVSSIQSTDTIQTLWGGYGTLFRAHLCQEQQKHADPESVIAKYIALPQPKYHPRGWNTSLSHQRKLDSYQVEVNWYQNYANQCHSQCYVPKCLHVEHFDNEILVVLEDLATAGFPRVLKEAEQAEINACLQWLAYFHAQHLAVEPQGLWACGTYWHLETRPDELKALSDVELKQSAGLIDRTLQHCRFQTLVHGDAKLANFCFSEAQDPVQAAAVDFQYVGRGCGMKDVILLLSSVLDFDSAEQVVPDFLDYYFQALEKALAECQPMLSVEERQAVEQEWRPIYCVAWADFQRFVKGWSPEHWKINPYTERLTRQALVQLGAVTERSVEKGKPNKGSEDATD</sequence>
<name>A0A178K254_9GAMM</name>
<keyword evidence="2" id="KW-0418">Kinase</keyword>
<evidence type="ECO:0000313" key="3">
    <source>
        <dbReference type="Proteomes" id="UP000078503"/>
    </source>
</evidence>
<dbReference type="STRING" id="858640.A3K86_19700"/>
<keyword evidence="2" id="KW-0808">Transferase</keyword>
<dbReference type="RefSeq" id="WP_068335450.1">
    <property type="nucleotide sequence ID" value="NZ_LVHF01000033.1"/>
</dbReference>
<gene>
    <name evidence="2" type="ORF">A3K86_19700</name>
</gene>
<accession>A0A178K254</accession>
<dbReference type="Pfam" id="PF02958">
    <property type="entry name" value="EcKL"/>
    <property type="match status" value="2"/>
</dbReference>